<evidence type="ECO:0000313" key="2">
    <source>
        <dbReference type="EMBL" id="MPC32015.1"/>
    </source>
</evidence>
<feature type="compositionally biased region" description="Basic and acidic residues" evidence="1">
    <location>
        <begin position="8"/>
        <end position="25"/>
    </location>
</feature>
<organism evidence="2 3">
    <name type="scientific">Portunus trituberculatus</name>
    <name type="common">Swimming crab</name>
    <name type="synonym">Neptunus trituberculatus</name>
    <dbReference type="NCBI Taxonomy" id="210409"/>
    <lineage>
        <taxon>Eukaryota</taxon>
        <taxon>Metazoa</taxon>
        <taxon>Ecdysozoa</taxon>
        <taxon>Arthropoda</taxon>
        <taxon>Crustacea</taxon>
        <taxon>Multicrustacea</taxon>
        <taxon>Malacostraca</taxon>
        <taxon>Eumalacostraca</taxon>
        <taxon>Eucarida</taxon>
        <taxon>Decapoda</taxon>
        <taxon>Pleocyemata</taxon>
        <taxon>Brachyura</taxon>
        <taxon>Eubrachyura</taxon>
        <taxon>Portunoidea</taxon>
        <taxon>Portunidae</taxon>
        <taxon>Portuninae</taxon>
        <taxon>Portunus</taxon>
    </lineage>
</organism>
<evidence type="ECO:0000313" key="3">
    <source>
        <dbReference type="Proteomes" id="UP000324222"/>
    </source>
</evidence>
<reference evidence="2 3" key="1">
    <citation type="submission" date="2019-05" db="EMBL/GenBank/DDBJ databases">
        <title>Another draft genome of Portunus trituberculatus and its Hox gene families provides insights of decapod evolution.</title>
        <authorList>
            <person name="Jeong J.-H."/>
            <person name="Song I."/>
            <person name="Kim S."/>
            <person name="Choi T."/>
            <person name="Kim D."/>
            <person name="Ryu S."/>
            <person name="Kim W."/>
        </authorList>
    </citation>
    <scope>NUCLEOTIDE SEQUENCE [LARGE SCALE GENOMIC DNA]</scope>
    <source>
        <tissue evidence="2">Muscle</tissue>
    </source>
</reference>
<accession>A0A5B7EF63</accession>
<gene>
    <name evidence="2" type="ORF">E2C01_025317</name>
</gene>
<dbReference type="AlphaFoldDB" id="A0A5B7EF63"/>
<proteinExistence type="predicted"/>
<name>A0A5B7EF63_PORTR</name>
<evidence type="ECO:0000256" key="1">
    <source>
        <dbReference type="SAM" id="MobiDB-lite"/>
    </source>
</evidence>
<keyword evidence="3" id="KW-1185">Reference proteome</keyword>
<protein>
    <submittedName>
        <fullName evidence="2">Uncharacterized protein</fullName>
    </submittedName>
</protein>
<feature type="compositionally biased region" description="Gly residues" evidence="1">
    <location>
        <begin position="30"/>
        <end position="41"/>
    </location>
</feature>
<comment type="caution">
    <text evidence="2">The sequence shown here is derived from an EMBL/GenBank/DDBJ whole genome shotgun (WGS) entry which is preliminary data.</text>
</comment>
<dbReference type="Proteomes" id="UP000324222">
    <property type="component" value="Unassembled WGS sequence"/>
</dbReference>
<sequence length="81" mass="8569">MARCPSSRRPEDTNDDGKEEDDRFISCRGNAGGGCGGGGGGGSKISTIIAPCITPRLALSSSRAWQIMRARQDPQRSNHPP</sequence>
<feature type="region of interest" description="Disordered" evidence="1">
    <location>
        <begin position="1"/>
        <end position="41"/>
    </location>
</feature>
<dbReference type="EMBL" id="VSRR010002545">
    <property type="protein sequence ID" value="MPC32015.1"/>
    <property type="molecule type" value="Genomic_DNA"/>
</dbReference>